<dbReference type="InterPro" id="IPR014833">
    <property type="entry name" value="TnsA_N"/>
</dbReference>
<reference evidence="2 3" key="1">
    <citation type="submission" date="2018-06" db="EMBL/GenBank/DDBJ databases">
        <title>Freshwater and sediment microbial communities from various areas in North America, analyzing microbe dynamics in response to fracking.</title>
        <authorList>
            <person name="Lamendella R."/>
        </authorList>
    </citation>
    <scope>NUCLEOTIDE SEQUENCE [LARGE SCALE GENOMIC DNA]</scope>
    <source>
        <strain evidence="2 3">97B</strain>
    </source>
</reference>
<organism evidence="2 3">
    <name type="scientific">Rossellomorea aquimaris</name>
    <dbReference type="NCBI Taxonomy" id="189382"/>
    <lineage>
        <taxon>Bacteria</taxon>
        <taxon>Bacillati</taxon>
        <taxon>Bacillota</taxon>
        <taxon>Bacilli</taxon>
        <taxon>Bacillales</taxon>
        <taxon>Bacillaceae</taxon>
        <taxon>Rossellomorea</taxon>
    </lineage>
</organism>
<dbReference type="Pfam" id="PF08722">
    <property type="entry name" value="Tn7_TnsA-like_N"/>
    <property type="match status" value="1"/>
</dbReference>
<protein>
    <submittedName>
        <fullName evidence="2">TnsA endonuclease-like protein</fullName>
    </submittedName>
</protein>
<evidence type="ECO:0000313" key="3">
    <source>
        <dbReference type="Proteomes" id="UP000252118"/>
    </source>
</evidence>
<dbReference type="Proteomes" id="UP000252118">
    <property type="component" value="Unassembled WGS sequence"/>
</dbReference>
<keyword evidence="2" id="KW-0255">Endonuclease</keyword>
<proteinExistence type="predicted"/>
<name>A0A366EI18_9BACI</name>
<dbReference type="OrthoDB" id="509902at2"/>
<gene>
    <name evidence="2" type="ORF">DET59_11827</name>
</gene>
<keyword evidence="2" id="KW-0540">Nuclease</keyword>
<dbReference type="AlphaFoldDB" id="A0A366EI18"/>
<dbReference type="GO" id="GO:0003676">
    <property type="term" value="F:nucleic acid binding"/>
    <property type="evidence" value="ECO:0007669"/>
    <property type="project" value="InterPro"/>
</dbReference>
<evidence type="ECO:0000259" key="1">
    <source>
        <dbReference type="Pfam" id="PF08722"/>
    </source>
</evidence>
<evidence type="ECO:0000313" key="2">
    <source>
        <dbReference type="EMBL" id="RBP02057.1"/>
    </source>
</evidence>
<comment type="caution">
    <text evidence="2">The sequence shown here is derived from an EMBL/GenBank/DDBJ whole genome shotgun (WGS) entry which is preliminary data.</text>
</comment>
<accession>A0A366EI18</accession>
<dbReference type="EMBL" id="QNRJ01000018">
    <property type="protein sequence ID" value="RBP02057.1"/>
    <property type="molecule type" value="Genomic_DNA"/>
</dbReference>
<sequence>MKGARKIKASSKLSIRGKHNSTKMYQMIPWESTLERDFIKLLDFDPTVVSFKFQPEQINFIYKGKQRKYYPDFLVERNDFEKYIYEVKAFEKIEEDINKLKFQVGIKFCSERNMKYVVVTEKDIRKGFLIENLDVLSEVRQESTSSTVMSEVIRIMEALGGKAKIATLKEKIKPISDGEAENNIYYLIYTHQLSMDLISIPINDESIVERMSN</sequence>
<feature type="domain" description="TnsA endonuclease N-terminal" evidence="1">
    <location>
        <begin position="45"/>
        <end position="121"/>
    </location>
</feature>
<dbReference type="GO" id="GO:0004519">
    <property type="term" value="F:endonuclease activity"/>
    <property type="evidence" value="ECO:0007669"/>
    <property type="project" value="UniProtKB-KW"/>
</dbReference>
<keyword evidence="2" id="KW-0378">Hydrolase</keyword>
<dbReference type="RefSeq" id="WP_113970820.1">
    <property type="nucleotide sequence ID" value="NZ_QNRJ01000018.1"/>
</dbReference>
<dbReference type="Gene3D" id="3.40.1350.10">
    <property type="match status" value="1"/>
</dbReference>
<dbReference type="InterPro" id="IPR011856">
    <property type="entry name" value="tRNA_endonuc-like_dom_sf"/>
</dbReference>